<dbReference type="OrthoDB" id="194468at2759"/>
<keyword evidence="3 8" id="KW-0479">Metal-binding</keyword>
<gene>
    <name evidence="10" type="ORF">AUEXF2481DRAFT_67395</name>
</gene>
<comment type="catalytic activity">
    <reaction evidence="6 8">
        <text>guanine + H2O + H(+) = xanthine + NH4(+)</text>
        <dbReference type="Rhea" id="RHEA:14665"/>
        <dbReference type="ChEBI" id="CHEBI:15377"/>
        <dbReference type="ChEBI" id="CHEBI:15378"/>
        <dbReference type="ChEBI" id="CHEBI:16235"/>
        <dbReference type="ChEBI" id="CHEBI:17712"/>
        <dbReference type="ChEBI" id="CHEBI:28938"/>
        <dbReference type="EC" id="3.5.4.3"/>
    </reaction>
</comment>
<comment type="function">
    <text evidence="7 8">Catalyzes the hydrolytic deamination of guanine, producing xanthine and ammonia.</text>
</comment>
<organism evidence="10 11">
    <name type="scientific">Aureobasidium subglaciale (strain EXF-2481)</name>
    <name type="common">Aureobasidium pullulans var. subglaciale</name>
    <dbReference type="NCBI Taxonomy" id="1043005"/>
    <lineage>
        <taxon>Eukaryota</taxon>
        <taxon>Fungi</taxon>
        <taxon>Dikarya</taxon>
        <taxon>Ascomycota</taxon>
        <taxon>Pezizomycotina</taxon>
        <taxon>Dothideomycetes</taxon>
        <taxon>Dothideomycetidae</taxon>
        <taxon>Dothideales</taxon>
        <taxon>Saccotheciaceae</taxon>
        <taxon>Aureobasidium</taxon>
    </lineage>
</organism>
<evidence type="ECO:0000256" key="4">
    <source>
        <dbReference type="ARBA" id="ARBA00022801"/>
    </source>
</evidence>
<dbReference type="OMA" id="HGVHLCD"/>
<comment type="similarity">
    <text evidence="2 8">Belongs to the metallo-dependent hydrolases superfamily. ATZ/TRZ family.</text>
</comment>
<dbReference type="SUPFAM" id="SSF51556">
    <property type="entry name" value="Metallo-dependent hydrolases"/>
    <property type="match status" value="1"/>
</dbReference>
<comment type="pathway">
    <text evidence="1 8">Purine metabolism; guanine degradation; xanthine from guanine: step 1/1.</text>
</comment>
<dbReference type="PANTHER" id="PTHR11271">
    <property type="entry name" value="GUANINE DEAMINASE"/>
    <property type="match status" value="1"/>
</dbReference>
<dbReference type="GeneID" id="25370380"/>
<keyword evidence="4 8" id="KW-0378">Hydrolase</keyword>
<evidence type="ECO:0000256" key="8">
    <source>
        <dbReference type="RuleBase" id="RU366009"/>
    </source>
</evidence>
<dbReference type="UniPathway" id="UPA00603">
    <property type="reaction ID" value="UER00660"/>
</dbReference>
<accession>A0A074YHU1</accession>
<evidence type="ECO:0000256" key="1">
    <source>
        <dbReference type="ARBA" id="ARBA00004984"/>
    </source>
</evidence>
<dbReference type="GO" id="GO:0005829">
    <property type="term" value="C:cytosol"/>
    <property type="evidence" value="ECO:0007669"/>
    <property type="project" value="TreeGrafter"/>
</dbReference>
<dbReference type="GO" id="GO:0006147">
    <property type="term" value="P:guanine catabolic process"/>
    <property type="evidence" value="ECO:0007669"/>
    <property type="project" value="UniProtKB-UniRule"/>
</dbReference>
<feature type="domain" description="Amidohydrolase-related" evidence="9">
    <location>
        <begin position="66"/>
        <end position="439"/>
    </location>
</feature>
<dbReference type="NCBIfam" id="TIGR02967">
    <property type="entry name" value="guan_deamin"/>
    <property type="match status" value="1"/>
</dbReference>
<name>A0A074YHU1_AURSE</name>
<dbReference type="Proteomes" id="UP000030641">
    <property type="component" value="Unassembled WGS sequence"/>
</dbReference>
<proteinExistence type="inferred from homology"/>
<protein>
    <recommendedName>
        <fullName evidence="8">Guanine deaminase</fullName>
        <shortName evidence="8">Guanase</shortName>
        <ecNumber evidence="8">3.5.4.3</ecNumber>
    </recommendedName>
    <alternativeName>
        <fullName evidence="8">Guanine aminohydrolase</fullName>
    </alternativeName>
</protein>
<keyword evidence="11" id="KW-1185">Reference proteome</keyword>
<evidence type="ECO:0000256" key="2">
    <source>
        <dbReference type="ARBA" id="ARBA00006745"/>
    </source>
</evidence>
<dbReference type="GO" id="GO:0008270">
    <property type="term" value="F:zinc ion binding"/>
    <property type="evidence" value="ECO:0007669"/>
    <property type="project" value="UniProtKB-UniRule"/>
</dbReference>
<comment type="cofactor">
    <cofactor evidence="8">
        <name>Zn(2+)</name>
        <dbReference type="ChEBI" id="CHEBI:29105"/>
    </cofactor>
    <text evidence="8">Binds 1 zinc ion per subunit.</text>
</comment>
<dbReference type="FunFam" id="3.20.20.140:FF:000022">
    <property type="entry name" value="Guanine deaminase"/>
    <property type="match status" value="1"/>
</dbReference>
<dbReference type="Pfam" id="PF01979">
    <property type="entry name" value="Amidohydro_1"/>
    <property type="match status" value="1"/>
</dbReference>
<dbReference type="AlphaFoldDB" id="A0A074YHU1"/>
<dbReference type="HOGENOM" id="CLU_012358_0_1_1"/>
<dbReference type="InterPro" id="IPR006680">
    <property type="entry name" value="Amidohydro-rel"/>
</dbReference>
<keyword evidence="5 8" id="KW-0862">Zinc</keyword>
<evidence type="ECO:0000256" key="3">
    <source>
        <dbReference type="ARBA" id="ARBA00022723"/>
    </source>
</evidence>
<evidence type="ECO:0000256" key="7">
    <source>
        <dbReference type="ARBA" id="ARBA00056079"/>
    </source>
</evidence>
<evidence type="ECO:0000313" key="11">
    <source>
        <dbReference type="Proteomes" id="UP000030641"/>
    </source>
</evidence>
<dbReference type="InterPro" id="IPR051607">
    <property type="entry name" value="Metallo-dep_hydrolases"/>
</dbReference>
<dbReference type="InParanoid" id="A0A074YHU1"/>
<dbReference type="EMBL" id="KL584765">
    <property type="protein sequence ID" value="KEQ93637.1"/>
    <property type="molecule type" value="Genomic_DNA"/>
</dbReference>
<dbReference type="GO" id="GO:0008892">
    <property type="term" value="F:guanine deaminase activity"/>
    <property type="evidence" value="ECO:0007669"/>
    <property type="project" value="UniProtKB-UniRule"/>
</dbReference>
<dbReference type="InterPro" id="IPR014311">
    <property type="entry name" value="Guanine_deaminase"/>
</dbReference>
<evidence type="ECO:0000256" key="5">
    <source>
        <dbReference type="ARBA" id="ARBA00022833"/>
    </source>
</evidence>
<dbReference type="Gene3D" id="3.20.20.140">
    <property type="entry name" value="Metal-dependent hydrolases"/>
    <property type="match status" value="1"/>
</dbReference>
<dbReference type="Gene3D" id="2.30.40.10">
    <property type="entry name" value="Urease, subunit C, domain 1"/>
    <property type="match status" value="1"/>
</dbReference>
<dbReference type="SUPFAM" id="SSF51338">
    <property type="entry name" value="Composite domain of metallo-dependent hydrolases"/>
    <property type="match status" value="1"/>
</dbReference>
<dbReference type="InterPro" id="IPR032466">
    <property type="entry name" value="Metal_Hydrolase"/>
</dbReference>
<dbReference type="STRING" id="1043005.A0A074YHU1"/>
<evidence type="ECO:0000259" key="9">
    <source>
        <dbReference type="Pfam" id="PF01979"/>
    </source>
</evidence>
<dbReference type="EC" id="3.5.4.3" evidence="8"/>
<evidence type="ECO:0000313" key="10">
    <source>
        <dbReference type="EMBL" id="KEQ93637.1"/>
    </source>
</evidence>
<evidence type="ECO:0000256" key="6">
    <source>
        <dbReference type="ARBA" id="ARBA00051148"/>
    </source>
</evidence>
<dbReference type="PANTHER" id="PTHR11271:SF49">
    <property type="entry name" value="GUANINE DEAMINASE"/>
    <property type="match status" value="1"/>
</dbReference>
<sequence length="442" mass="49047">MEGTRVFIGSVIHSRSLNYLEIIDDALVVVRDGRIITLDKADREQEILQSPEAINCEIHRLPHGDFLIPGFIDTHNHAPQWMQRGLGQGMHILDWLDKITFPNEAKFEDPAYAQRVYASCVAGFLRQGITTASYYSSRHAPATKILADECLRQGQRALIGKCNMNRNAPDYYRDESVEASVQETEDCIAHVQSIDPTGELVRYVVTPRFAITCDDELLSLLGSIAKRDNLSIQTHFNEAKQEMKATSQLFPAFKCEADLYEHFGLLNDRSIMAHCCFMSDYELEKFAALDVGVAHCPIANMTVGGGFMTAPIRAFLDKGIKVGLGTDSGGGFSSSILDAMRQALIASNAREVATKGTDEGLSLEELFYMATLGGARVCRFDHKVGNFEIGKEFDALWVSGNVSGVMAPCESEDSTRTVFEKFLMTGDDRNIQKVYVRGVQIK</sequence>
<reference evidence="10 11" key="1">
    <citation type="journal article" date="2014" name="BMC Genomics">
        <title>Genome sequencing of four Aureobasidium pullulans varieties: biotechnological potential, stress tolerance, and description of new species.</title>
        <authorList>
            <person name="Gostin Ar C."/>
            <person name="Ohm R.A."/>
            <person name="Kogej T."/>
            <person name="Sonjak S."/>
            <person name="Turk M."/>
            <person name="Zajc J."/>
            <person name="Zalar P."/>
            <person name="Grube M."/>
            <person name="Sun H."/>
            <person name="Han J."/>
            <person name="Sharma A."/>
            <person name="Chiniquy J."/>
            <person name="Ngan C.Y."/>
            <person name="Lipzen A."/>
            <person name="Barry K."/>
            <person name="Grigoriev I.V."/>
            <person name="Gunde-Cimerman N."/>
        </authorList>
    </citation>
    <scope>NUCLEOTIDE SEQUENCE [LARGE SCALE GENOMIC DNA]</scope>
    <source>
        <strain evidence="10 11">EXF-2481</strain>
    </source>
</reference>
<dbReference type="RefSeq" id="XP_013342114.1">
    <property type="nucleotide sequence ID" value="XM_013486660.1"/>
</dbReference>
<dbReference type="InterPro" id="IPR011059">
    <property type="entry name" value="Metal-dep_hydrolase_composite"/>
</dbReference>